<dbReference type="PANTHER" id="PTHR12435">
    <property type="match status" value="1"/>
</dbReference>
<dbReference type="RefSeq" id="WP_093575485.1">
    <property type="nucleotide sequence ID" value="NZ_FOWC01000009.1"/>
</dbReference>
<dbReference type="OrthoDB" id="8564590at2"/>
<dbReference type="EMBL" id="FOWC01000009">
    <property type="protein sequence ID" value="SFQ20097.1"/>
    <property type="molecule type" value="Genomic_DNA"/>
</dbReference>
<dbReference type="InterPro" id="IPR027417">
    <property type="entry name" value="P-loop_NTPase"/>
</dbReference>
<dbReference type="AlphaFoldDB" id="A0A1I5WKK5"/>
<protein>
    <submittedName>
        <fullName evidence="1">Predicted kinase</fullName>
    </submittedName>
</protein>
<evidence type="ECO:0000313" key="2">
    <source>
        <dbReference type="Proteomes" id="UP000199137"/>
    </source>
</evidence>
<reference evidence="1 2" key="1">
    <citation type="submission" date="2016-10" db="EMBL/GenBank/DDBJ databases">
        <authorList>
            <person name="de Groot N.N."/>
        </authorList>
    </citation>
    <scope>NUCLEOTIDE SEQUENCE [LARGE SCALE GENOMIC DNA]</scope>
    <source>
        <strain evidence="1 2">DSM 44637</strain>
    </source>
</reference>
<accession>A0A1I5WKK5</accession>
<dbReference type="Proteomes" id="UP000199137">
    <property type="component" value="Unassembled WGS sequence"/>
</dbReference>
<keyword evidence="1" id="KW-0808">Transferase</keyword>
<dbReference type="STRING" id="112413.SAMN05421854_109273"/>
<dbReference type="GO" id="GO:0016301">
    <property type="term" value="F:kinase activity"/>
    <property type="evidence" value="ECO:0007669"/>
    <property type="project" value="UniProtKB-KW"/>
</dbReference>
<proteinExistence type="predicted"/>
<organism evidence="1 2">
    <name type="scientific">Amycolatopsis rubida</name>
    <dbReference type="NCBI Taxonomy" id="112413"/>
    <lineage>
        <taxon>Bacteria</taxon>
        <taxon>Bacillati</taxon>
        <taxon>Actinomycetota</taxon>
        <taxon>Actinomycetes</taxon>
        <taxon>Pseudonocardiales</taxon>
        <taxon>Pseudonocardiaceae</taxon>
        <taxon>Amycolatopsis</taxon>
    </lineage>
</organism>
<dbReference type="Pfam" id="PF13671">
    <property type="entry name" value="AAA_33"/>
    <property type="match status" value="1"/>
</dbReference>
<dbReference type="Gene3D" id="3.40.50.300">
    <property type="entry name" value="P-loop containing nucleotide triphosphate hydrolases"/>
    <property type="match status" value="1"/>
</dbReference>
<evidence type="ECO:0000313" key="1">
    <source>
        <dbReference type="EMBL" id="SFQ20097.1"/>
    </source>
</evidence>
<dbReference type="SUPFAM" id="SSF52540">
    <property type="entry name" value="P-loop containing nucleoside triphosphate hydrolases"/>
    <property type="match status" value="1"/>
</dbReference>
<gene>
    <name evidence="1" type="ORF">SAMN05421854_109273</name>
</gene>
<name>A0A1I5WKK5_9PSEU</name>
<keyword evidence="1" id="KW-0418">Kinase</keyword>
<sequence>MKTFDAFKINIPNPALIILVGLQGSGKSTLAYRHFAPVEILSMDEFRARMCNDPASQSNSSAARRQLLDMLRQRLRNRVTTVVDSTNLRGDRRAELLDIAAEFEIPTVALVFTASAEWCRARIDSRASIIRDDVLAQNVELFKQTLRDIDNEGYSWVFRLDSQQTESIGFEHALPDDSDPDRWFEVEQLRPHEWVFRHPVDELRRHPAVLAETRPTWEFIARVAADMALDARLAPANTQVRTRVGAELRVRLPHCLPIHLVARQAGWERTLPSAR</sequence>